<proteinExistence type="predicted"/>
<dbReference type="AlphaFoldDB" id="A0AAD5CC14"/>
<reference evidence="1" key="1">
    <citation type="submission" date="2022-06" db="EMBL/GenBank/DDBJ databases">
        <title>Uncovering the hologenomic basis of an extraordinary plant invasion.</title>
        <authorList>
            <person name="Bieker V.C."/>
            <person name="Martin M.D."/>
            <person name="Gilbert T."/>
            <person name="Hodgins K."/>
            <person name="Battlay P."/>
            <person name="Petersen B."/>
            <person name="Wilson J."/>
        </authorList>
    </citation>
    <scope>NUCLEOTIDE SEQUENCE</scope>
    <source>
        <strain evidence="1">AA19_3_7</strain>
        <tissue evidence="1">Leaf</tissue>
    </source>
</reference>
<dbReference type="EMBL" id="JAMZMK010008971">
    <property type="protein sequence ID" value="KAI7737691.1"/>
    <property type="molecule type" value="Genomic_DNA"/>
</dbReference>
<keyword evidence="2" id="KW-1185">Reference proteome</keyword>
<dbReference type="Proteomes" id="UP001206925">
    <property type="component" value="Unassembled WGS sequence"/>
</dbReference>
<evidence type="ECO:0000313" key="1">
    <source>
        <dbReference type="EMBL" id="KAI7737691.1"/>
    </source>
</evidence>
<accession>A0AAD5CC14</accession>
<gene>
    <name evidence="1" type="ORF">M8C21_027127</name>
</gene>
<sequence>MEKVVSFHNSGSRFGNLEQELNEMKKQLREIEEESGCGSDECWWMCRSSFWLLVCFRWRGRGGFGRFANKE</sequence>
<evidence type="ECO:0000313" key="2">
    <source>
        <dbReference type="Proteomes" id="UP001206925"/>
    </source>
</evidence>
<comment type="caution">
    <text evidence="1">The sequence shown here is derived from an EMBL/GenBank/DDBJ whole genome shotgun (WGS) entry which is preliminary data.</text>
</comment>
<protein>
    <submittedName>
        <fullName evidence="1">Uncharacterized protein</fullName>
    </submittedName>
</protein>
<name>A0AAD5CC14_AMBAR</name>
<organism evidence="1 2">
    <name type="scientific">Ambrosia artemisiifolia</name>
    <name type="common">Common ragweed</name>
    <dbReference type="NCBI Taxonomy" id="4212"/>
    <lineage>
        <taxon>Eukaryota</taxon>
        <taxon>Viridiplantae</taxon>
        <taxon>Streptophyta</taxon>
        <taxon>Embryophyta</taxon>
        <taxon>Tracheophyta</taxon>
        <taxon>Spermatophyta</taxon>
        <taxon>Magnoliopsida</taxon>
        <taxon>eudicotyledons</taxon>
        <taxon>Gunneridae</taxon>
        <taxon>Pentapetalae</taxon>
        <taxon>asterids</taxon>
        <taxon>campanulids</taxon>
        <taxon>Asterales</taxon>
        <taxon>Asteraceae</taxon>
        <taxon>Asteroideae</taxon>
        <taxon>Heliantheae alliance</taxon>
        <taxon>Heliantheae</taxon>
        <taxon>Ambrosia</taxon>
    </lineage>
</organism>